<proteinExistence type="predicted"/>
<dbReference type="Proteomes" id="UP001276659">
    <property type="component" value="Unassembled WGS sequence"/>
</dbReference>
<sequence>MEKHIDVVVVGAGLQGLVAAKTYLACEPNAKLLILDSNTSYDLQNKWVLAGDCRCRKLIVATGISSIPSVIDISGSKNFSCPILPFASLGRSASNFLSIPFINNVAVTGGSKSAFDAVYMMATAGPFKTWLESLPDLRPLTWCSPCLWRDADGFGWIRSWLHDTRWGRASVDALWWAIGATLIRQTGLNTSDELIVLKPDESVFWYGAGLGALNYPSNFHDFIRDGTVRVRRNDTNHLKKDTIVFEDGERLETDALICVTGWEWRGSIHFLSPETHAELGVPSAKYTPSQQEKWDALDFRADREILHRFPRLATRPTKDFNREDLLVARPGVGT</sequence>
<dbReference type="Gene3D" id="3.50.50.60">
    <property type="entry name" value="FAD/NAD(P)-binding domain"/>
    <property type="match status" value="1"/>
</dbReference>
<evidence type="ECO:0000313" key="2">
    <source>
        <dbReference type="Proteomes" id="UP001276659"/>
    </source>
</evidence>
<reference evidence="1" key="1">
    <citation type="submission" date="2022-11" db="EMBL/GenBank/DDBJ databases">
        <title>Chromosomal genome sequence assembly and mating type (MAT) locus characterization of the leprose asexual lichenized fungus Lepraria neglecta (Nyl.) Erichsen.</title>
        <authorList>
            <person name="Allen J.L."/>
            <person name="Pfeffer B."/>
        </authorList>
    </citation>
    <scope>NUCLEOTIDE SEQUENCE</scope>
    <source>
        <strain evidence="1">Allen 5258</strain>
    </source>
</reference>
<dbReference type="AlphaFoldDB" id="A0AAE0DN68"/>
<protein>
    <recommendedName>
        <fullName evidence="3">FAD/NAD(P)-binding domain-containing protein</fullName>
    </recommendedName>
</protein>
<gene>
    <name evidence="1" type="ORF">OEA41_007706</name>
</gene>
<keyword evidence="2" id="KW-1185">Reference proteome</keyword>
<comment type="caution">
    <text evidence="1">The sequence shown here is derived from an EMBL/GenBank/DDBJ whole genome shotgun (WGS) entry which is preliminary data.</text>
</comment>
<evidence type="ECO:0008006" key="3">
    <source>
        <dbReference type="Google" id="ProtNLM"/>
    </source>
</evidence>
<dbReference type="InterPro" id="IPR036188">
    <property type="entry name" value="FAD/NAD-bd_sf"/>
</dbReference>
<evidence type="ECO:0000313" key="1">
    <source>
        <dbReference type="EMBL" id="KAK3176383.1"/>
    </source>
</evidence>
<dbReference type="SUPFAM" id="SSF51905">
    <property type="entry name" value="FAD/NAD(P)-binding domain"/>
    <property type="match status" value="1"/>
</dbReference>
<accession>A0AAE0DN68</accession>
<name>A0AAE0DN68_9LECA</name>
<dbReference type="EMBL" id="JASNWA010000004">
    <property type="protein sequence ID" value="KAK3176383.1"/>
    <property type="molecule type" value="Genomic_DNA"/>
</dbReference>
<organism evidence="1 2">
    <name type="scientific">Lepraria neglecta</name>
    <dbReference type="NCBI Taxonomy" id="209136"/>
    <lineage>
        <taxon>Eukaryota</taxon>
        <taxon>Fungi</taxon>
        <taxon>Dikarya</taxon>
        <taxon>Ascomycota</taxon>
        <taxon>Pezizomycotina</taxon>
        <taxon>Lecanoromycetes</taxon>
        <taxon>OSLEUM clade</taxon>
        <taxon>Lecanoromycetidae</taxon>
        <taxon>Lecanorales</taxon>
        <taxon>Lecanorineae</taxon>
        <taxon>Stereocaulaceae</taxon>
        <taxon>Lepraria</taxon>
    </lineage>
</organism>